<evidence type="ECO:0000256" key="11">
    <source>
        <dbReference type="ARBA" id="ARBA00023114"/>
    </source>
</evidence>
<keyword evidence="7" id="KW-0934">Plastid</keyword>
<evidence type="ECO:0000256" key="5">
    <source>
        <dbReference type="ARBA" id="ARBA00022452"/>
    </source>
</evidence>
<evidence type="ECO:0000313" key="14">
    <source>
        <dbReference type="EMBL" id="ACN27386.1"/>
    </source>
</evidence>
<dbReference type="GO" id="GO:0046930">
    <property type="term" value="C:pore complex"/>
    <property type="evidence" value="ECO:0007669"/>
    <property type="project" value="UniProtKB-KW"/>
</dbReference>
<evidence type="ECO:0000256" key="13">
    <source>
        <dbReference type="ARBA" id="ARBA00024941"/>
    </source>
</evidence>
<evidence type="ECO:0000256" key="9">
    <source>
        <dbReference type="ARBA" id="ARBA00022805"/>
    </source>
</evidence>
<comment type="function">
    <text evidence="13">Voltage-dependent rectifying anion channel that facilitates the translocation between chloroplast and cytoplasm of phosphorylated carbohydrates such as triosephosphate, 3-phosphoglycerate and inorganic phosphate (Pi) depending of ATP to triosephosphate ratio in the plastidial intermembrane space; in high triosephosphate/ATP conditions (e.g. photosynthesis), export of triosphosphate from chloroplast (outward rectifying channels), but in high ATP/triosephosphate conditions (e.g. dark phase), import of phosphosolutes (inward rectifying channels).</text>
</comment>
<dbReference type="ExpressionAtlas" id="C0P320">
    <property type="expression patterns" value="baseline and differential"/>
</dbReference>
<evidence type="ECO:0000256" key="4">
    <source>
        <dbReference type="ARBA" id="ARBA00022448"/>
    </source>
</evidence>
<dbReference type="PANTHER" id="PTHR35993">
    <property type="entry name" value="OUTER ENVELOPE PORE PROTEIN 21B, CHLOROPLASTIC"/>
    <property type="match status" value="1"/>
</dbReference>
<evidence type="ECO:0000256" key="8">
    <source>
        <dbReference type="ARBA" id="ARBA00022692"/>
    </source>
</evidence>
<reference evidence="14" key="1">
    <citation type="journal article" date="2009" name="PLoS Genet.">
        <title>Sequencing, mapping, and analysis of 27,455 maize full-length cDNAs.</title>
        <authorList>
            <person name="Soderlund C."/>
            <person name="Descour A."/>
            <person name="Kudrna D."/>
            <person name="Bomhoff M."/>
            <person name="Boyd L."/>
            <person name="Currie J."/>
            <person name="Angelova A."/>
            <person name="Collura K."/>
            <person name="Wissotski M."/>
            <person name="Ashley E."/>
            <person name="Morrow D."/>
            <person name="Fernandes J."/>
            <person name="Walbot V."/>
            <person name="Yu Y."/>
        </authorList>
    </citation>
    <scope>NUCLEOTIDE SEQUENCE</scope>
    <source>
        <strain evidence="14">B73</strain>
    </source>
</reference>
<dbReference type="InterPro" id="IPR034575">
    <property type="entry name" value="OEP21"/>
</dbReference>
<keyword evidence="8" id="KW-0812">Transmembrane</keyword>
<comment type="subcellular location">
    <subcellularLocation>
        <location evidence="1">Plastid</location>
        <location evidence="1">Chloroplast outer membrane</location>
        <topology evidence="1">Multi-pass membrane protein</topology>
    </subcellularLocation>
    <subcellularLocation>
        <location evidence="2">Plastid</location>
        <location evidence="2">Etioplast membrane</location>
        <topology evidence="2">Multi-pass membrane protein</topology>
    </subcellularLocation>
</comment>
<keyword evidence="12" id="KW-0472">Membrane</keyword>
<dbReference type="PANTHER" id="PTHR35993:SF1">
    <property type="entry name" value="OUTER ENVELOPE PORE PROTEIN 21B, CHLOROPLASTIC"/>
    <property type="match status" value="1"/>
</dbReference>
<accession>C0P320</accession>
<dbReference type="GO" id="GO:0008308">
    <property type="term" value="F:voltage-gated monoatomic anion channel activity"/>
    <property type="evidence" value="ECO:0007669"/>
    <property type="project" value="InterPro"/>
</dbReference>
<evidence type="ECO:0000256" key="7">
    <source>
        <dbReference type="ARBA" id="ARBA00022640"/>
    </source>
</evidence>
<dbReference type="GO" id="GO:0034426">
    <property type="term" value="C:etioplast membrane"/>
    <property type="evidence" value="ECO:0007669"/>
    <property type="project" value="UniProtKB-SubCell"/>
</dbReference>
<dbReference type="GeneID" id="100283308"/>
<evidence type="ECO:0000256" key="1">
    <source>
        <dbReference type="ARBA" id="ARBA00004396"/>
    </source>
</evidence>
<dbReference type="RefSeq" id="NP_001399415.1">
    <property type="nucleotide sequence ID" value="NM_001412486.1"/>
</dbReference>
<keyword evidence="10" id="KW-0406">Ion transport</keyword>
<keyword evidence="6" id="KW-0150">Chloroplast</keyword>
<organism evidence="14">
    <name type="scientific">Zea mays</name>
    <name type="common">Maize</name>
    <dbReference type="NCBI Taxonomy" id="4577"/>
    <lineage>
        <taxon>Eukaryota</taxon>
        <taxon>Viridiplantae</taxon>
        <taxon>Streptophyta</taxon>
        <taxon>Embryophyta</taxon>
        <taxon>Tracheophyta</taxon>
        <taxon>Spermatophyta</taxon>
        <taxon>Magnoliopsida</taxon>
        <taxon>Liliopsida</taxon>
        <taxon>Poales</taxon>
        <taxon>Poaceae</taxon>
        <taxon>PACMAD clade</taxon>
        <taxon>Panicoideae</taxon>
        <taxon>Andropogonodae</taxon>
        <taxon>Andropogoneae</taxon>
        <taxon>Tripsacinae</taxon>
        <taxon>Zea</taxon>
    </lineage>
</organism>
<keyword evidence="5" id="KW-1134">Transmembrane beta strand</keyword>
<keyword evidence="4" id="KW-0813">Transport</keyword>
<comment type="similarity">
    <text evidence="3">Belongs to the plastid outer envelope porin OEP21 (TC 1.B.29) family.</text>
</comment>
<protein>
    <recommendedName>
        <fullName evidence="15">Outer envelope pore protein 21, chloroplastic</fullName>
    </recommendedName>
</protein>
<proteinExistence type="evidence at transcript level"/>
<sequence length="174" mass="19097">METSLRLRSGGGLRIHAKEKLPLGHSSLLQAHAELDLHTSPAGVTTPSYLALFVRHFYSQLSANLGAGVQLHNGDDLAYSFRAKKAVLFKPDNGFLGLNLKGRLLTDKELKPTKTTGSVELAWTILDLKQGQDVRLKVGYELCDKDRRTGAVIGTGRCRSTAPRLYILDSLRLT</sequence>
<evidence type="ECO:0000256" key="10">
    <source>
        <dbReference type="ARBA" id="ARBA00023065"/>
    </source>
</evidence>
<evidence type="ECO:0008006" key="15">
    <source>
        <dbReference type="Google" id="ProtNLM"/>
    </source>
</evidence>
<dbReference type="GO" id="GO:0015288">
    <property type="term" value="F:porin activity"/>
    <property type="evidence" value="ECO:0007669"/>
    <property type="project" value="UniProtKB-KW"/>
</dbReference>
<evidence type="ECO:0000256" key="6">
    <source>
        <dbReference type="ARBA" id="ARBA00022528"/>
    </source>
</evidence>
<dbReference type="OrthoDB" id="503907at2759"/>
<dbReference type="AlphaFoldDB" id="C0P320"/>
<evidence type="ECO:0000256" key="2">
    <source>
        <dbReference type="ARBA" id="ARBA00004441"/>
    </source>
</evidence>
<dbReference type="GO" id="GO:0044070">
    <property type="term" value="P:regulation of monoatomic anion transport"/>
    <property type="evidence" value="ECO:0007669"/>
    <property type="project" value="InterPro"/>
</dbReference>
<evidence type="ECO:0000256" key="3">
    <source>
        <dbReference type="ARBA" id="ARBA00009945"/>
    </source>
</evidence>
<name>C0P320_MAIZE</name>
<dbReference type="EMBL" id="BT062689">
    <property type="protein sequence ID" value="ACN27386.1"/>
    <property type="molecule type" value="mRNA"/>
</dbReference>
<evidence type="ECO:0000256" key="12">
    <source>
        <dbReference type="ARBA" id="ARBA00023136"/>
    </source>
</evidence>
<keyword evidence="9" id="KW-1002">Plastid outer membrane</keyword>
<keyword evidence="11" id="KW-0626">Porin</keyword>
<dbReference type="GO" id="GO:0009707">
    <property type="term" value="C:chloroplast outer membrane"/>
    <property type="evidence" value="ECO:0007669"/>
    <property type="project" value="UniProtKB-SubCell"/>
</dbReference>